<evidence type="ECO:0000256" key="2">
    <source>
        <dbReference type="SAM" id="MobiDB-lite"/>
    </source>
</evidence>
<dbReference type="AlphaFoldDB" id="A0A9P1FYI9"/>
<keyword evidence="1" id="KW-0862">Zinc</keyword>
<reference evidence="4" key="1">
    <citation type="submission" date="2022-10" db="EMBL/GenBank/DDBJ databases">
        <authorList>
            <person name="Chen Y."/>
            <person name="Dougan E. K."/>
            <person name="Chan C."/>
            <person name="Rhodes N."/>
            <person name="Thang M."/>
        </authorList>
    </citation>
    <scope>NUCLEOTIDE SEQUENCE</scope>
</reference>
<feature type="domain" description="C3H1-type" evidence="3">
    <location>
        <begin position="252"/>
        <end position="278"/>
    </location>
</feature>
<keyword evidence="1" id="KW-0479">Metal-binding</keyword>
<reference evidence="5" key="2">
    <citation type="submission" date="2024-04" db="EMBL/GenBank/DDBJ databases">
        <authorList>
            <person name="Chen Y."/>
            <person name="Shah S."/>
            <person name="Dougan E. K."/>
            <person name="Thang M."/>
            <person name="Chan C."/>
        </authorList>
    </citation>
    <scope>NUCLEOTIDE SEQUENCE [LARGE SCALE GENOMIC DNA]</scope>
</reference>
<accession>A0A9P1FYI9</accession>
<feature type="zinc finger region" description="C3H1-type" evidence="1">
    <location>
        <begin position="252"/>
        <end position="278"/>
    </location>
</feature>
<dbReference type="PROSITE" id="PS50103">
    <property type="entry name" value="ZF_C3H1"/>
    <property type="match status" value="1"/>
</dbReference>
<feature type="region of interest" description="Disordered" evidence="2">
    <location>
        <begin position="199"/>
        <end position="241"/>
    </location>
</feature>
<evidence type="ECO:0000313" key="5">
    <source>
        <dbReference type="EMBL" id="CAL1146246.1"/>
    </source>
</evidence>
<evidence type="ECO:0000256" key="1">
    <source>
        <dbReference type="PROSITE-ProRule" id="PRU00723"/>
    </source>
</evidence>
<dbReference type="InterPro" id="IPR000571">
    <property type="entry name" value="Znf_CCCH"/>
</dbReference>
<dbReference type="EMBL" id="CAMXCT020001769">
    <property type="protein sequence ID" value="CAL1146246.1"/>
    <property type="molecule type" value="Genomic_DNA"/>
</dbReference>
<keyword evidence="7" id="KW-1185">Reference proteome</keyword>
<evidence type="ECO:0000259" key="3">
    <source>
        <dbReference type="PROSITE" id="PS50103"/>
    </source>
</evidence>
<dbReference type="EMBL" id="CAMXCT030001769">
    <property type="protein sequence ID" value="CAL4780183.1"/>
    <property type="molecule type" value="Genomic_DNA"/>
</dbReference>
<evidence type="ECO:0000313" key="6">
    <source>
        <dbReference type="EMBL" id="CAL4780183.1"/>
    </source>
</evidence>
<evidence type="ECO:0000313" key="4">
    <source>
        <dbReference type="EMBL" id="CAI3992871.1"/>
    </source>
</evidence>
<comment type="caution">
    <text evidence="4">The sequence shown here is derived from an EMBL/GenBank/DDBJ whole genome shotgun (WGS) entry which is preliminary data.</text>
</comment>
<evidence type="ECO:0000313" key="7">
    <source>
        <dbReference type="Proteomes" id="UP001152797"/>
    </source>
</evidence>
<name>A0A9P1FYI9_9DINO</name>
<gene>
    <name evidence="4" type="ORF">C1SCF055_LOCUS19665</name>
</gene>
<dbReference type="EMBL" id="CAMXCT010001769">
    <property type="protein sequence ID" value="CAI3992871.1"/>
    <property type="molecule type" value="Genomic_DNA"/>
</dbReference>
<organism evidence="4">
    <name type="scientific">Cladocopium goreaui</name>
    <dbReference type="NCBI Taxonomy" id="2562237"/>
    <lineage>
        <taxon>Eukaryota</taxon>
        <taxon>Sar</taxon>
        <taxon>Alveolata</taxon>
        <taxon>Dinophyceae</taxon>
        <taxon>Suessiales</taxon>
        <taxon>Symbiodiniaceae</taxon>
        <taxon>Cladocopium</taxon>
    </lineage>
</organism>
<keyword evidence="1" id="KW-0863">Zinc-finger</keyword>
<protein>
    <submittedName>
        <fullName evidence="6">Pentatricopeptide repeat-containing protein, chloroplastic</fullName>
    </submittedName>
</protein>
<sequence length="820" mass="90797">MAQLALDDPAALKKLLDDCAVPAPIVANLNLLGYRSVALLGFAVPSDGHVDEMIEKLTPHDLGEQIDLLSPGAASLRRAIRQCFEACQAKGGIPCEPNFATAAKPKLSLTEYKELKLKFVEHFPGELLTPESTPSFMFLASLKEQVDAGTWTWTPWRHRISEHAEMLFQENRKPRSDHQLLQRMLNQQELMDFPEASDMQTALQPRPRSLHAPTTPKKVEPKATPKKPGTPPPVRKDDRLKDWNESWVRKHNGKGICMRWNVSKCGSGDTCRFRHICPIPKADGTPCAQKHPAKSHKGPSSTVDLEPPPGDFSLGAWPGASASDLQVQESATVHDRARHILTLVAAKGGIVVIENPLTSMTWLDGLMSAWVRATSPYLAAAAACRFGEDWQKSWLFCSNKVDILAIGLGCDHNPKSHLNFAGLRLPDGSFYSRLTACYPKKLAEALAKVFLPYLSRHSKVATLRAWPSCLPSTFTAQPLTQRVEDGGGLISTAVWHSPQAPDVLGGLCKRWTSRILRMGLHSHILSHFATGSKDPPLSDQQLQGFLMDVREFVDVPDRIWDQALHSVKVVRVANFTLRDREHAKSLHFKSRRIWLGIQIPGSSKRKLLPDTHEALQAWKDVLIGTPFLHDMVPPHHIPLQASADACATANEAGLGGVIRMNGSVMAWFAFTISHSEAKSIFPWVSDSMQKHINVWELLGQFSLAYCLDCSLKGRHTPVAVTFACDNTSAEAAHLKALSTSAGMCHILAAFFRFQRIHNIDVTIQHIPGIWNDDADALSRGRHLPSCPPELRIDVPWKWLCSAIPKFSPSQARIPSTLLSR</sequence>
<proteinExistence type="predicted"/>
<dbReference type="Proteomes" id="UP001152797">
    <property type="component" value="Unassembled WGS sequence"/>
</dbReference>
<dbReference type="GO" id="GO:0008270">
    <property type="term" value="F:zinc ion binding"/>
    <property type="evidence" value="ECO:0007669"/>
    <property type="project" value="UniProtKB-KW"/>
</dbReference>
<dbReference type="OrthoDB" id="443543at2759"/>